<organism evidence="1">
    <name type="scientific">Amphimedon queenslandica</name>
    <name type="common">Sponge</name>
    <dbReference type="NCBI Taxonomy" id="400682"/>
    <lineage>
        <taxon>Eukaryota</taxon>
        <taxon>Metazoa</taxon>
        <taxon>Porifera</taxon>
        <taxon>Demospongiae</taxon>
        <taxon>Heteroscleromorpha</taxon>
        <taxon>Haplosclerida</taxon>
        <taxon>Niphatidae</taxon>
        <taxon>Amphimedon</taxon>
    </lineage>
</organism>
<accession>A0A1X7UCX6</accession>
<dbReference type="AlphaFoldDB" id="A0A1X7UCX6"/>
<evidence type="ECO:0000313" key="1">
    <source>
        <dbReference type="EnsemblMetazoa" id="Aqu2.1.25612_001"/>
    </source>
</evidence>
<dbReference type="InParanoid" id="A0A1X7UCX6"/>
<name>A0A1X7UCX6_AMPQE</name>
<reference evidence="1" key="1">
    <citation type="submission" date="2017-05" db="UniProtKB">
        <authorList>
            <consortium name="EnsemblMetazoa"/>
        </authorList>
    </citation>
    <scope>IDENTIFICATION</scope>
</reference>
<dbReference type="EnsemblMetazoa" id="Aqu2.1.25612_001">
    <property type="protein sequence ID" value="Aqu2.1.25612_001"/>
    <property type="gene ID" value="Aqu2.1.25612"/>
</dbReference>
<proteinExistence type="predicted"/>
<protein>
    <submittedName>
        <fullName evidence="1">Uncharacterized protein</fullName>
    </submittedName>
</protein>
<sequence>ANMQLYISRYYKIISKLKMSSISIFIRKV</sequence>